<keyword evidence="2" id="KW-1185">Reference proteome</keyword>
<name>A0ABN6J558_9CLOT</name>
<accession>A0ABN6J558</accession>
<dbReference type="RefSeq" id="WP_224034676.1">
    <property type="nucleotide sequence ID" value="NZ_AP024849.1"/>
</dbReference>
<dbReference type="InterPro" id="IPR047907">
    <property type="entry name" value="CD1375-like"/>
</dbReference>
<protein>
    <submittedName>
        <fullName evidence="1">Uncharacterized protein</fullName>
    </submittedName>
</protein>
<dbReference type="Proteomes" id="UP000824633">
    <property type="component" value="Chromosome"/>
</dbReference>
<evidence type="ECO:0000313" key="1">
    <source>
        <dbReference type="EMBL" id="BCZ48413.1"/>
    </source>
</evidence>
<evidence type="ECO:0000313" key="2">
    <source>
        <dbReference type="Proteomes" id="UP000824633"/>
    </source>
</evidence>
<gene>
    <name evidence="1" type="ORF">psyc5s11_44800</name>
</gene>
<dbReference type="NCBIfam" id="NF040910">
    <property type="entry name" value="CD1375_fam"/>
    <property type="match status" value="1"/>
</dbReference>
<sequence length="47" mass="5414">MNLKPYLITAYAVLVRVEKWNLELVEGSTKKVVPEDYRTAVAEYLAE</sequence>
<dbReference type="EMBL" id="AP024849">
    <property type="protein sequence ID" value="BCZ48413.1"/>
    <property type="molecule type" value="Genomic_DNA"/>
</dbReference>
<proteinExistence type="predicted"/>
<reference evidence="2" key="1">
    <citation type="submission" date="2021-07" db="EMBL/GenBank/DDBJ databases">
        <title>Complete genome sequencing of a Clostridium isolate.</title>
        <authorList>
            <person name="Ueki A."/>
            <person name="Tonouchi A."/>
        </authorList>
    </citation>
    <scope>NUCLEOTIDE SEQUENCE [LARGE SCALE GENOMIC DNA]</scope>
    <source>
        <strain evidence="2">C5S11</strain>
    </source>
</reference>
<organism evidence="1 2">
    <name type="scientific">Clostridium gelidum</name>
    <dbReference type="NCBI Taxonomy" id="704125"/>
    <lineage>
        <taxon>Bacteria</taxon>
        <taxon>Bacillati</taxon>
        <taxon>Bacillota</taxon>
        <taxon>Clostridia</taxon>
        <taxon>Eubacteriales</taxon>
        <taxon>Clostridiaceae</taxon>
        <taxon>Clostridium</taxon>
    </lineage>
</organism>